<feature type="compositionally biased region" description="Gly residues" evidence="2">
    <location>
        <begin position="584"/>
        <end position="596"/>
    </location>
</feature>
<dbReference type="EMBL" id="JAEUBG010004437">
    <property type="protein sequence ID" value="KAH3681397.1"/>
    <property type="molecule type" value="Genomic_DNA"/>
</dbReference>
<name>A0A9P8Q047_WICPI</name>
<evidence type="ECO:0008006" key="5">
    <source>
        <dbReference type="Google" id="ProtNLM"/>
    </source>
</evidence>
<feature type="coiled-coil region" evidence="1">
    <location>
        <begin position="385"/>
        <end position="542"/>
    </location>
</feature>
<organism evidence="3 4">
    <name type="scientific">Wickerhamomyces pijperi</name>
    <name type="common">Yeast</name>
    <name type="synonym">Pichia pijperi</name>
    <dbReference type="NCBI Taxonomy" id="599730"/>
    <lineage>
        <taxon>Eukaryota</taxon>
        <taxon>Fungi</taxon>
        <taxon>Dikarya</taxon>
        <taxon>Ascomycota</taxon>
        <taxon>Saccharomycotina</taxon>
        <taxon>Saccharomycetes</taxon>
        <taxon>Phaffomycetales</taxon>
        <taxon>Wickerhamomycetaceae</taxon>
        <taxon>Wickerhamomyces</taxon>
    </lineage>
</organism>
<dbReference type="Gene3D" id="3.40.50.12360">
    <property type="match status" value="1"/>
</dbReference>
<dbReference type="InterPro" id="IPR038609">
    <property type="entry name" value="HDA1_su2/3_sf"/>
</dbReference>
<keyword evidence="1" id="KW-0175">Coiled coil</keyword>
<reference evidence="3" key="2">
    <citation type="submission" date="2021-01" db="EMBL/GenBank/DDBJ databases">
        <authorList>
            <person name="Schikora-Tamarit M.A."/>
        </authorList>
    </citation>
    <scope>NUCLEOTIDE SEQUENCE</scope>
    <source>
        <strain evidence="3">CBS2887</strain>
    </source>
</reference>
<feature type="compositionally biased region" description="Low complexity" evidence="2">
    <location>
        <begin position="159"/>
        <end position="170"/>
    </location>
</feature>
<protein>
    <recommendedName>
        <fullName evidence="5">HDA1 complex subunit 2</fullName>
    </recommendedName>
</protein>
<dbReference type="Gene3D" id="1.10.287.1490">
    <property type="match status" value="1"/>
</dbReference>
<feature type="region of interest" description="Disordered" evidence="2">
    <location>
        <begin position="583"/>
        <end position="605"/>
    </location>
</feature>
<proteinExistence type="predicted"/>
<dbReference type="Pfam" id="PF11496">
    <property type="entry name" value="HDA2-3"/>
    <property type="match status" value="1"/>
</dbReference>
<sequence length="605" mass="68266">MPSHIVQHPVGFTSLQAELVSLLQTLRQDFSNVSTEQLLSSLTSITSHPYLLVPHYIPKQLLLMDPHTRFKEESDKFSQFDSLLSLLVSQQRSKKDADDTQQLHVAVVGNSVKELDLIEAFILGWDDVVYKRYTGSSLVDDYDYLVDQTTLSEHDEKFNNGSGSANNNSNSKDKETDDYIRKRSALVAEAKAKKERGLVMLHLVTLSQLKMPILTRYPYQYVISFNQALNTGDLPDLTYDVLAVVFSPMNIPSSDVLKQAVVDLHLEESNDTDKADVHFDRTGSDTALLNDRLSVALLSKNVSDWPFKRVTSLELSTRESMISVLSSPPLVSSDSPETTRSDKRIKLENLTSSECKDYQTELTKLVQSRLARIEETNTSSLLPQIRSLRLQMTIKHNELDQLKQQTAQNARDYNNLKDVVVAGAEKKFERLQSEFEKYEGMKRELELEISALKNYQTELSKDPEQVAKHESLLKELATLHDSLSSKIASLSDELDSLRSEYQSTTSHAVTLSSTLSQLTAQSKALEVKIQGKGRELRKLQTELHHLSKVDEKQKLLDEIEFLRQYNDKLEVIFKEKSSANGNNGMNGGNGLTGRGGRLFRSSTPY</sequence>
<dbReference type="InterPro" id="IPR021006">
    <property type="entry name" value="Hda2/3"/>
</dbReference>
<evidence type="ECO:0000313" key="4">
    <source>
        <dbReference type="Proteomes" id="UP000774326"/>
    </source>
</evidence>
<feature type="region of interest" description="Disordered" evidence="2">
    <location>
        <begin position="155"/>
        <end position="177"/>
    </location>
</feature>
<dbReference type="OrthoDB" id="4034449at2759"/>
<gene>
    <name evidence="3" type="ORF">WICPIJ_007666</name>
</gene>
<evidence type="ECO:0000256" key="1">
    <source>
        <dbReference type="SAM" id="Coils"/>
    </source>
</evidence>
<keyword evidence="4" id="KW-1185">Reference proteome</keyword>
<dbReference type="AlphaFoldDB" id="A0A9P8Q047"/>
<reference evidence="3" key="1">
    <citation type="journal article" date="2021" name="Open Biol.">
        <title>Shared evolutionary footprints suggest mitochondrial oxidative damage underlies multiple complex I losses in fungi.</title>
        <authorList>
            <person name="Schikora-Tamarit M.A."/>
            <person name="Marcet-Houben M."/>
            <person name="Nosek J."/>
            <person name="Gabaldon T."/>
        </authorList>
    </citation>
    <scope>NUCLEOTIDE SEQUENCE</scope>
    <source>
        <strain evidence="3">CBS2887</strain>
    </source>
</reference>
<dbReference type="Proteomes" id="UP000774326">
    <property type="component" value="Unassembled WGS sequence"/>
</dbReference>
<comment type="caution">
    <text evidence="3">The sequence shown here is derived from an EMBL/GenBank/DDBJ whole genome shotgun (WGS) entry which is preliminary data.</text>
</comment>
<accession>A0A9P8Q047</accession>
<evidence type="ECO:0000256" key="2">
    <source>
        <dbReference type="SAM" id="MobiDB-lite"/>
    </source>
</evidence>
<evidence type="ECO:0000313" key="3">
    <source>
        <dbReference type="EMBL" id="KAH3681397.1"/>
    </source>
</evidence>
<dbReference type="GO" id="GO:0070823">
    <property type="term" value="C:HDA1 complex"/>
    <property type="evidence" value="ECO:0007669"/>
    <property type="project" value="InterPro"/>
</dbReference>